<reference evidence="2" key="1">
    <citation type="submission" date="2007-09" db="EMBL/GenBank/DDBJ databases">
        <title>Complete Genome Sequence of Rickettsia akari.</title>
        <authorList>
            <person name="Madan A."/>
            <person name="Fahey J."/>
            <person name="Helton E."/>
            <person name="Ketteman M."/>
            <person name="Madan A."/>
            <person name="Rodrigues S."/>
            <person name="Sanchez A."/>
            <person name="Whiting M."/>
            <person name="Dasch G."/>
            <person name="Eremeeva M."/>
        </authorList>
    </citation>
    <scope>NUCLEOTIDE SEQUENCE</scope>
    <source>
        <strain evidence="2">Hartford</strain>
    </source>
</reference>
<evidence type="ECO:0000256" key="1">
    <source>
        <dbReference type="SAM" id="MobiDB-lite"/>
    </source>
</evidence>
<accession>A8GNM3</accession>
<evidence type="ECO:0000313" key="2">
    <source>
        <dbReference type="EMBL" id="ABV74998.1"/>
    </source>
</evidence>
<dbReference type="AlphaFoldDB" id="A8GNM3"/>
<feature type="region of interest" description="Disordered" evidence="1">
    <location>
        <begin position="43"/>
        <end position="64"/>
    </location>
</feature>
<dbReference type="HOGENOM" id="CLU_2864959_0_0_5"/>
<dbReference type="Proteomes" id="UP000006830">
    <property type="component" value="Chromosome"/>
</dbReference>
<protein>
    <submittedName>
        <fullName evidence="2">Uncharacterized protein</fullName>
    </submittedName>
</protein>
<proteinExistence type="predicted"/>
<gene>
    <name evidence="2" type="ordered locus">A1C_03585</name>
</gene>
<sequence length="64" mass="7046">MSFPRKREFGKATLIDKITIQEHASCVCRKVLLLGPQNAFGVISQTSRGSDRGKTAPRNNASQE</sequence>
<dbReference type="KEGG" id="rak:A1C_03585"/>
<dbReference type="EMBL" id="CP000847">
    <property type="protein sequence ID" value="ABV74998.1"/>
    <property type="molecule type" value="Genomic_DNA"/>
</dbReference>
<evidence type="ECO:0000313" key="3">
    <source>
        <dbReference type="Proteomes" id="UP000006830"/>
    </source>
</evidence>
<name>A8GNM3_RICAH</name>
<organism evidence="2 3">
    <name type="scientific">Rickettsia akari (strain Hartford)</name>
    <dbReference type="NCBI Taxonomy" id="293614"/>
    <lineage>
        <taxon>Bacteria</taxon>
        <taxon>Pseudomonadati</taxon>
        <taxon>Pseudomonadota</taxon>
        <taxon>Alphaproteobacteria</taxon>
        <taxon>Rickettsiales</taxon>
        <taxon>Rickettsiaceae</taxon>
        <taxon>Rickettsieae</taxon>
        <taxon>Rickettsia</taxon>
        <taxon>spotted fever group</taxon>
    </lineage>
</organism>
<keyword evidence="3" id="KW-1185">Reference proteome</keyword>